<name>A0AAW1NJR5_9CHLO</name>
<accession>A0AAW1NJR5</accession>
<sequence length="121" mass="12941">MSCGGGLRVTFFPHIIRLCWRQTVQQYNVSCSGVCVPETTYCMAESPLSQPSGPLTDKWRSSSSPNASSGPGDFNAEKLSDAVFSPDGRLLAVNLALSKDSMDQSNETPVYDSEDIGSSGI</sequence>
<feature type="region of interest" description="Disordered" evidence="1">
    <location>
        <begin position="102"/>
        <end position="121"/>
    </location>
</feature>
<organism evidence="2 3">
    <name type="scientific">Symbiochloris irregularis</name>
    <dbReference type="NCBI Taxonomy" id="706552"/>
    <lineage>
        <taxon>Eukaryota</taxon>
        <taxon>Viridiplantae</taxon>
        <taxon>Chlorophyta</taxon>
        <taxon>core chlorophytes</taxon>
        <taxon>Trebouxiophyceae</taxon>
        <taxon>Trebouxiales</taxon>
        <taxon>Trebouxiaceae</taxon>
        <taxon>Symbiochloris</taxon>
    </lineage>
</organism>
<feature type="compositionally biased region" description="Low complexity" evidence="1">
    <location>
        <begin position="61"/>
        <end position="72"/>
    </location>
</feature>
<evidence type="ECO:0000256" key="1">
    <source>
        <dbReference type="SAM" id="MobiDB-lite"/>
    </source>
</evidence>
<evidence type="ECO:0000313" key="2">
    <source>
        <dbReference type="EMBL" id="KAK9786787.1"/>
    </source>
</evidence>
<feature type="region of interest" description="Disordered" evidence="1">
    <location>
        <begin position="46"/>
        <end position="79"/>
    </location>
</feature>
<reference evidence="2 3" key="1">
    <citation type="journal article" date="2024" name="Nat. Commun.">
        <title>Phylogenomics reveals the evolutionary origins of lichenization in chlorophyte algae.</title>
        <authorList>
            <person name="Puginier C."/>
            <person name="Libourel C."/>
            <person name="Otte J."/>
            <person name="Skaloud P."/>
            <person name="Haon M."/>
            <person name="Grisel S."/>
            <person name="Petersen M."/>
            <person name="Berrin J.G."/>
            <person name="Delaux P.M."/>
            <person name="Dal Grande F."/>
            <person name="Keller J."/>
        </authorList>
    </citation>
    <scope>NUCLEOTIDE SEQUENCE [LARGE SCALE GENOMIC DNA]</scope>
    <source>
        <strain evidence="2 3">SAG 2036</strain>
    </source>
</reference>
<proteinExistence type="predicted"/>
<dbReference type="EMBL" id="JALJOQ010000264">
    <property type="protein sequence ID" value="KAK9786787.1"/>
    <property type="molecule type" value="Genomic_DNA"/>
</dbReference>
<keyword evidence="3" id="KW-1185">Reference proteome</keyword>
<gene>
    <name evidence="2" type="ORF">WJX73_007520</name>
</gene>
<protein>
    <submittedName>
        <fullName evidence="2">Uncharacterized protein</fullName>
    </submittedName>
</protein>
<comment type="caution">
    <text evidence="2">The sequence shown here is derived from an EMBL/GenBank/DDBJ whole genome shotgun (WGS) entry which is preliminary data.</text>
</comment>
<dbReference type="AlphaFoldDB" id="A0AAW1NJR5"/>
<dbReference type="Proteomes" id="UP001465755">
    <property type="component" value="Unassembled WGS sequence"/>
</dbReference>
<evidence type="ECO:0000313" key="3">
    <source>
        <dbReference type="Proteomes" id="UP001465755"/>
    </source>
</evidence>